<keyword evidence="1" id="KW-1133">Transmembrane helix</keyword>
<keyword evidence="1" id="KW-0472">Membrane</keyword>
<feature type="transmembrane region" description="Helical" evidence="1">
    <location>
        <begin position="45"/>
        <end position="67"/>
    </location>
</feature>
<proteinExistence type="predicted"/>
<feature type="transmembrane region" description="Helical" evidence="1">
    <location>
        <begin position="103"/>
        <end position="123"/>
    </location>
</feature>
<feature type="transmembrane region" description="Helical" evidence="1">
    <location>
        <begin position="175"/>
        <end position="199"/>
    </location>
</feature>
<evidence type="ECO:0000256" key="1">
    <source>
        <dbReference type="SAM" id="Phobius"/>
    </source>
</evidence>
<dbReference type="AlphaFoldDB" id="A0A6A6SSA3"/>
<keyword evidence="3" id="KW-1185">Reference proteome</keyword>
<reference evidence="2" key="1">
    <citation type="journal article" date="2020" name="Stud. Mycol.">
        <title>101 Dothideomycetes genomes: a test case for predicting lifestyles and emergence of pathogens.</title>
        <authorList>
            <person name="Haridas S."/>
            <person name="Albert R."/>
            <person name="Binder M."/>
            <person name="Bloem J."/>
            <person name="Labutti K."/>
            <person name="Salamov A."/>
            <person name="Andreopoulos B."/>
            <person name="Baker S."/>
            <person name="Barry K."/>
            <person name="Bills G."/>
            <person name="Bluhm B."/>
            <person name="Cannon C."/>
            <person name="Castanera R."/>
            <person name="Culley D."/>
            <person name="Daum C."/>
            <person name="Ezra D."/>
            <person name="Gonzalez J."/>
            <person name="Henrissat B."/>
            <person name="Kuo A."/>
            <person name="Liang C."/>
            <person name="Lipzen A."/>
            <person name="Lutzoni F."/>
            <person name="Magnuson J."/>
            <person name="Mondo S."/>
            <person name="Nolan M."/>
            <person name="Ohm R."/>
            <person name="Pangilinan J."/>
            <person name="Park H.-J."/>
            <person name="Ramirez L."/>
            <person name="Alfaro M."/>
            <person name="Sun H."/>
            <person name="Tritt A."/>
            <person name="Yoshinaga Y."/>
            <person name="Zwiers L.-H."/>
            <person name="Turgeon B."/>
            <person name="Goodwin S."/>
            <person name="Spatafora J."/>
            <person name="Crous P."/>
            <person name="Grigoriev I."/>
        </authorList>
    </citation>
    <scope>NUCLEOTIDE SEQUENCE</scope>
    <source>
        <strain evidence="2">CBS 122681</strain>
    </source>
</reference>
<evidence type="ECO:0000313" key="3">
    <source>
        <dbReference type="Proteomes" id="UP000799324"/>
    </source>
</evidence>
<keyword evidence="1" id="KW-0812">Transmembrane</keyword>
<organism evidence="2 3">
    <name type="scientific">Lophiostoma macrostomum CBS 122681</name>
    <dbReference type="NCBI Taxonomy" id="1314788"/>
    <lineage>
        <taxon>Eukaryota</taxon>
        <taxon>Fungi</taxon>
        <taxon>Dikarya</taxon>
        <taxon>Ascomycota</taxon>
        <taxon>Pezizomycotina</taxon>
        <taxon>Dothideomycetes</taxon>
        <taxon>Pleosporomycetidae</taxon>
        <taxon>Pleosporales</taxon>
        <taxon>Lophiostomataceae</taxon>
        <taxon>Lophiostoma</taxon>
    </lineage>
</organism>
<evidence type="ECO:0008006" key="4">
    <source>
        <dbReference type="Google" id="ProtNLM"/>
    </source>
</evidence>
<name>A0A6A6SSA3_9PLEO</name>
<accession>A0A6A6SSA3</accession>
<sequence>MALVLHIGFLLCFSGGLLLSIALAYHDAPRKSTRHDYFWGRAITALSDICQVGLSVAGIVAIVIARITKTEPYWLDAVILCTLQLFAGTTLARTLIHMSFSHWAVGLAYLYTVLTVPDIASYIKDKNTCFAYESAMLSRVAIAPFTSLIASHSVLEKHKASGSQYNRESKFVRLLVVFIVVNAVAALCQMSGAVILYSLSLANKEISTNLHQGIFLLVAAVTK</sequence>
<dbReference type="Proteomes" id="UP000799324">
    <property type="component" value="Unassembled WGS sequence"/>
</dbReference>
<feature type="transmembrane region" description="Helical" evidence="1">
    <location>
        <begin position="73"/>
        <end position="96"/>
    </location>
</feature>
<gene>
    <name evidence="2" type="ORF">K491DRAFT_682785</name>
</gene>
<dbReference type="OrthoDB" id="3777149at2759"/>
<dbReference type="EMBL" id="MU004447">
    <property type="protein sequence ID" value="KAF2650665.1"/>
    <property type="molecule type" value="Genomic_DNA"/>
</dbReference>
<evidence type="ECO:0000313" key="2">
    <source>
        <dbReference type="EMBL" id="KAF2650665.1"/>
    </source>
</evidence>
<feature type="transmembrane region" description="Helical" evidence="1">
    <location>
        <begin position="6"/>
        <end position="25"/>
    </location>
</feature>
<protein>
    <recommendedName>
        <fullName evidence="4">Integral membrane protein</fullName>
    </recommendedName>
</protein>